<organism evidence="2 3">
    <name type="scientific">Periconia digitata</name>
    <dbReference type="NCBI Taxonomy" id="1303443"/>
    <lineage>
        <taxon>Eukaryota</taxon>
        <taxon>Fungi</taxon>
        <taxon>Dikarya</taxon>
        <taxon>Ascomycota</taxon>
        <taxon>Pezizomycotina</taxon>
        <taxon>Dothideomycetes</taxon>
        <taxon>Pleosporomycetidae</taxon>
        <taxon>Pleosporales</taxon>
        <taxon>Massarineae</taxon>
        <taxon>Periconiaceae</taxon>
        <taxon>Periconia</taxon>
    </lineage>
</organism>
<sequence>MHALPHQHCPRAQKEPPGTIGLYTDHQSAIANIPTARIHCVISCDNSRDFAFRILQFREKFTQAVVVQSTEQRRCFAA</sequence>
<name>A0A9W4UU45_9PLEO</name>
<reference evidence="2" key="1">
    <citation type="submission" date="2023-01" db="EMBL/GenBank/DDBJ databases">
        <authorList>
            <person name="Van Ghelder C."/>
            <person name="Rancurel C."/>
        </authorList>
    </citation>
    <scope>NUCLEOTIDE SEQUENCE</scope>
    <source>
        <strain evidence="2">CNCM I-4278</strain>
    </source>
</reference>
<dbReference type="EMBL" id="CAOQHR010000011">
    <property type="protein sequence ID" value="CAI6340772.1"/>
    <property type="molecule type" value="Genomic_DNA"/>
</dbReference>
<evidence type="ECO:0000256" key="1">
    <source>
        <dbReference type="SAM" id="MobiDB-lite"/>
    </source>
</evidence>
<protein>
    <submittedName>
        <fullName evidence="2">Uncharacterized protein</fullName>
    </submittedName>
</protein>
<feature type="region of interest" description="Disordered" evidence="1">
    <location>
        <begin position="1"/>
        <end position="21"/>
    </location>
</feature>
<keyword evidence="3" id="KW-1185">Reference proteome</keyword>
<evidence type="ECO:0000313" key="3">
    <source>
        <dbReference type="Proteomes" id="UP001152607"/>
    </source>
</evidence>
<dbReference type="Proteomes" id="UP001152607">
    <property type="component" value="Unassembled WGS sequence"/>
</dbReference>
<gene>
    <name evidence="2" type="ORF">PDIGIT_LOCUS13957</name>
</gene>
<accession>A0A9W4UU45</accession>
<proteinExistence type="predicted"/>
<comment type="caution">
    <text evidence="2">The sequence shown here is derived from an EMBL/GenBank/DDBJ whole genome shotgun (WGS) entry which is preliminary data.</text>
</comment>
<dbReference type="AlphaFoldDB" id="A0A9W4UU45"/>
<evidence type="ECO:0000313" key="2">
    <source>
        <dbReference type="EMBL" id="CAI6340772.1"/>
    </source>
</evidence>